<comment type="caution">
    <text evidence="1">The sequence shown here is derived from an EMBL/GenBank/DDBJ whole genome shotgun (WGS) entry which is preliminary data.</text>
</comment>
<evidence type="ECO:0008006" key="3">
    <source>
        <dbReference type="Google" id="ProtNLM"/>
    </source>
</evidence>
<dbReference type="RefSeq" id="WP_057904523.1">
    <property type="nucleotide sequence ID" value="NZ_AZDA01000054.1"/>
</dbReference>
<proteinExistence type="predicted"/>
<evidence type="ECO:0000313" key="2">
    <source>
        <dbReference type="Proteomes" id="UP000051461"/>
    </source>
</evidence>
<reference evidence="1 2" key="1">
    <citation type="journal article" date="2015" name="Genome Announc.">
        <title>Expanding the biotechnology potential of lactobacilli through comparative genomics of 213 strains and associated genera.</title>
        <authorList>
            <person name="Sun Z."/>
            <person name="Harris H.M."/>
            <person name="McCann A."/>
            <person name="Guo C."/>
            <person name="Argimon S."/>
            <person name="Zhang W."/>
            <person name="Yang X."/>
            <person name="Jeffery I.B."/>
            <person name="Cooney J.C."/>
            <person name="Kagawa T.F."/>
            <person name="Liu W."/>
            <person name="Song Y."/>
            <person name="Salvetti E."/>
            <person name="Wrobel A."/>
            <person name="Rasinkangas P."/>
            <person name="Parkhill J."/>
            <person name="Rea M.C."/>
            <person name="O'Sullivan O."/>
            <person name="Ritari J."/>
            <person name="Douillard F.P."/>
            <person name="Paul Ross R."/>
            <person name="Yang R."/>
            <person name="Briner A.E."/>
            <person name="Felis G.E."/>
            <person name="de Vos W.M."/>
            <person name="Barrangou R."/>
            <person name="Klaenhammer T.R."/>
            <person name="Caufield P.W."/>
            <person name="Cui Y."/>
            <person name="Zhang H."/>
            <person name="O'Toole P.W."/>
        </authorList>
    </citation>
    <scope>NUCLEOTIDE SEQUENCE [LARGE SCALE GENOMIC DNA]</scope>
    <source>
        <strain evidence="1 2">DSM 20003</strain>
    </source>
</reference>
<dbReference type="Gene3D" id="3.40.630.30">
    <property type="match status" value="1"/>
</dbReference>
<dbReference type="SUPFAM" id="SSF55729">
    <property type="entry name" value="Acyl-CoA N-acyltransferases (Nat)"/>
    <property type="match status" value="1"/>
</dbReference>
<gene>
    <name evidence="1" type="ORF">FC07_GL002875</name>
</gene>
<name>A0A0R1H3I5_9LACO</name>
<sequence>MTPFEIYHPLMSQNLVLDWLTTFPLKDVFRLQQDATLAAQKQRAPITDMTAAAQAINQMMHHVMRNDCLVWGVGLKPAKQLVGMVQLTPHQQTAQVVLDFFPNQQIPTILNETLQRVGQLALHEFDCTTLEITLKPTEHHLAQLLTQQGFRQISTQAYQIALTAQEMQ</sequence>
<dbReference type="PATRIC" id="fig|1423726.3.peg.2987"/>
<protein>
    <recommendedName>
        <fullName evidence="3">N-acetyltransferase domain-containing protein</fullName>
    </recommendedName>
</protein>
<dbReference type="OrthoDB" id="2249426at2"/>
<dbReference type="Proteomes" id="UP000051461">
    <property type="component" value="Unassembled WGS sequence"/>
</dbReference>
<dbReference type="AlphaFoldDB" id="A0A0R1H3I5"/>
<dbReference type="EMBL" id="AZDA01000054">
    <property type="protein sequence ID" value="KRK37159.1"/>
    <property type="molecule type" value="Genomic_DNA"/>
</dbReference>
<organism evidence="1 2">
    <name type="scientific">Loigolactobacillus bifermentans DSM 20003</name>
    <dbReference type="NCBI Taxonomy" id="1423726"/>
    <lineage>
        <taxon>Bacteria</taxon>
        <taxon>Bacillati</taxon>
        <taxon>Bacillota</taxon>
        <taxon>Bacilli</taxon>
        <taxon>Lactobacillales</taxon>
        <taxon>Lactobacillaceae</taxon>
        <taxon>Loigolactobacillus</taxon>
    </lineage>
</organism>
<evidence type="ECO:0000313" key="1">
    <source>
        <dbReference type="EMBL" id="KRK37159.1"/>
    </source>
</evidence>
<dbReference type="STRING" id="1423726.FC07_GL002875"/>
<accession>A0A0R1H3I5</accession>
<keyword evidence="2" id="KW-1185">Reference proteome</keyword>
<dbReference type="InterPro" id="IPR016181">
    <property type="entry name" value="Acyl_CoA_acyltransferase"/>
</dbReference>